<dbReference type="PIRSF" id="PIRSF037259">
    <property type="entry name" value="EcsB_ABC"/>
    <property type="match status" value="1"/>
</dbReference>
<feature type="transmembrane region" description="Helical" evidence="1">
    <location>
        <begin position="183"/>
        <end position="200"/>
    </location>
</feature>
<feature type="transmembrane region" description="Helical" evidence="1">
    <location>
        <begin position="132"/>
        <end position="149"/>
    </location>
</feature>
<dbReference type="EMBL" id="JXTG01000003">
    <property type="protein sequence ID" value="KIP21841.1"/>
    <property type="molecule type" value="Genomic_DNA"/>
</dbReference>
<keyword evidence="1" id="KW-0812">Transmembrane</keyword>
<reference evidence="2 3" key="1">
    <citation type="submission" date="2015-01" db="EMBL/GenBank/DDBJ databases">
        <title>Genome sequence of Anoxybacillus ayderensis strain AB04.</title>
        <authorList>
            <person name="Belduz A.O."/>
            <person name="Canakci S."/>
            <person name="Chan K.-G."/>
            <person name="Kahar U.M."/>
            <person name="Yaakob A.S."/>
            <person name="Chan C.S."/>
            <person name="Goh K.M."/>
        </authorList>
    </citation>
    <scope>NUCLEOTIDE SEQUENCE [LARGE SCALE GENOMIC DNA]</scope>
    <source>
        <strain evidence="2 3">AB04</strain>
    </source>
</reference>
<dbReference type="Pfam" id="PF05975">
    <property type="entry name" value="EcsB"/>
    <property type="match status" value="1"/>
</dbReference>
<feature type="transmembrane region" description="Helical" evidence="1">
    <location>
        <begin position="301"/>
        <end position="320"/>
    </location>
</feature>
<comment type="caution">
    <text evidence="2">The sequence shown here is derived from an EMBL/GenBank/DDBJ whole genome shotgun (WGS) entry which is preliminary data.</text>
</comment>
<evidence type="ECO:0000313" key="3">
    <source>
        <dbReference type="Proteomes" id="UP000032047"/>
    </source>
</evidence>
<feature type="transmembrane region" description="Helical" evidence="1">
    <location>
        <begin position="30"/>
        <end position="49"/>
    </location>
</feature>
<evidence type="ECO:0000313" key="2">
    <source>
        <dbReference type="EMBL" id="KIP21841.1"/>
    </source>
</evidence>
<evidence type="ECO:0000256" key="1">
    <source>
        <dbReference type="SAM" id="Phobius"/>
    </source>
</evidence>
<keyword evidence="1" id="KW-1133">Transmembrane helix</keyword>
<dbReference type="AlphaFoldDB" id="A0A0D0H1F6"/>
<feature type="transmembrane region" description="Helical" evidence="1">
    <location>
        <begin position="161"/>
        <end position="177"/>
    </location>
</feature>
<gene>
    <name evidence="2" type="ORF">JV16_01041</name>
</gene>
<dbReference type="PATRIC" id="fig|265546.4.peg.1065"/>
<feature type="transmembrane region" description="Helical" evidence="1">
    <location>
        <begin position="55"/>
        <end position="76"/>
    </location>
</feature>
<sequence>MIDGKQLWKQRMIAHMAEVRRYGRYMFNDHLLLVLFISIGVGAVFYKRAVDELTLFPYAIVASLLIAFAVTQGGVRTLVKEADAVFLLPVERRLRPYFWRAAGYSFFLHLYVSLIVFVVLLPLHVKFSTQPLSVVVMAIVLLTGWNTFVQWQEESRIGRDRFHTFVRFLVNVTLFYFLLLKQYVWMLVPLLFMVIISLYVERKGKENAIQWEQLLADERKRMQAFYRLAHAFVDVPYIKHTVKKRTWLRFFFRLLDRFHMRPYTYLYARTFFRAGDYFGLFVRLTAIGSVFIFTLPRGVEWFALLCAYATALQLLSIRSYHRGHPILFLYPLSPAEAHRSFMRVLLSIGMSQALIFAMVAYIAHGVFVMLWTFFIVFVCYVAVMFYVGKKREAD</sequence>
<protein>
    <submittedName>
        <fullName evidence="2">Putative ABC-type exoprotein transport system, permease component</fullName>
    </submittedName>
</protein>
<keyword evidence="1" id="KW-0472">Membrane</keyword>
<dbReference type="InterPro" id="IPR010288">
    <property type="entry name" value="EcsB_ABC"/>
</dbReference>
<feature type="transmembrane region" description="Helical" evidence="1">
    <location>
        <begin position="341"/>
        <end position="362"/>
    </location>
</feature>
<feature type="transmembrane region" description="Helical" evidence="1">
    <location>
        <begin position="97"/>
        <end position="120"/>
    </location>
</feature>
<organism evidence="2 3">
    <name type="scientific">Anoxybacillus ayderensis</name>
    <dbReference type="NCBI Taxonomy" id="265546"/>
    <lineage>
        <taxon>Bacteria</taxon>
        <taxon>Bacillati</taxon>
        <taxon>Bacillota</taxon>
        <taxon>Bacilli</taxon>
        <taxon>Bacillales</taxon>
        <taxon>Anoxybacillaceae</taxon>
        <taxon>Anoxybacillus</taxon>
    </lineage>
</organism>
<dbReference type="GO" id="GO:0016020">
    <property type="term" value="C:membrane"/>
    <property type="evidence" value="ECO:0007669"/>
    <property type="project" value="InterPro"/>
</dbReference>
<accession>A0A0D0H1F6</accession>
<dbReference type="RefSeq" id="WP_021095311.1">
    <property type="nucleotide sequence ID" value="NZ_ANOC01000041.1"/>
</dbReference>
<dbReference type="Proteomes" id="UP000032047">
    <property type="component" value="Unassembled WGS sequence"/>
</dbReference>
<feature type="transmembrane region" description="Helical" evidence="1">
    <location>
        <begin position="277"/>
        <end position="295"/>
    </location>
</feature>
<feature type="transmembrane region" description="Helical" evidence="1">
    <location>
        <begin position="368"/>
        <end position="388"/>
    </location>
</feature>
<keyword evidence="3" id="KW-1185">Reference proteome</keyword>
<proteinExistence type="predicted"/>
<name>A0A0D0H1F6_9BACL</name>